<evidence type="ECO:0000256" key="1">
    <source>
        <dbReference type="SAM" id="MobiDB-lite"/>
    </source>
</evidence>
<protein>
    <submittedName>
        <fullName evidence="2">Uncharacterized protein</fullName>
    </submittedName>
</protein>
<feature type="compositionally biased region" description="Basic and acidic residues" evidence="1">
    <location>
        <begin position="64"/>
        <end position="76"/>
    </location>
</feature>
<accession>A0AAV9NNR3</accession>
<dbReference type="RefSeq" id="XP_064710940.1">
    <property type="nucleotide sequence ID" value="XM_064848316.1"/>
</dbReference>
<dbReference type="AlphaFoldDB" id="A0AAV9NNR3"/>
<feature type="compositionally biased region" description="Basic and acidic residues" evidence="1">
    <location>
        <begin position="189"/>
        <end position="200"/>
    </location>
</feature>
<feature type="region of interest" description="Disordered" evidence="1">
    <location>
        <begin position="45"/>
        <end position="249"/>
    </location>
</feature>
<reference evidence="2 3" key="1">
    <citation type="submission" date="2023-08" db="EMBL/GenBank/DDBJ databases">
        <title>Black Yeasts Isolated from many extreme environments.</title>
        <authorList>
            <person name="Coleine C."/>
            <person name="Stajich J.E."/>
            <person name="Selbmann L."/>
        </authorList>
    </citation>
    <scope>NUCLEOTIDE SEQUENCE [LARGE SCALE GENOMIC DNA]</scope>
    <source>
        <strain evidence="2 3">CCFEE 5792</strain>
    </source>
</reference>
<dbReference type="GeneID" id="89972919"/>
<name>A0AAV9NNR3_9EURO</name>
<sequence length="249" mass="27351">MAPRSRRPKPQTQQVKDTDAAVNEALLAHADFTRSAKLWLSAALGGDQDGANDHNENQPTSKPEVGENPKTEDKLNSLKPAGEEFNSDMNGLGYIPPKDSSGRPVTTSSNDPTTAFLRKQLLGWTRPQHPPSNGQTNRPKASGSVRKDDSDEEDSRSRRSKGKQPPRKSAPAASPLETDDGTPTGITNRSDEMDKEEQPEPRLNSPGPITTHDAEPSHLPTKKPTKRPASYLDQVLAERERKKNKKKKK</sequence>
<feature type="compositionally biased region" description="Polar residues" evidence="1">
    <location>
        <begin position="103"/>
        <end position="113"/>
    </location>
</feature>
<comment type="caution">
    <text evidence="2">The sequence shown here is derived from an EMBL/GenBank/DDBJ whole genome shotgun (WGS) entry which is preliminary data.</text>
</comment>
<keyword evidence="3" id="KW-1185">Reference proteome</keyword>
<dbReference type="Proteomes" id="UP001358417">
    <property type="component" value="Unassembled WGS sequence"/>
</dbReference>
<evidence type="ECO:0000313" key="2">
    <source>
        <dbReference type="EMBL" id="KAK5062668.1"/>
    </source>
</evidence>
<organism evidence="2 3">
    <name type="scientific">Exophiala bonariae</name>
    <dbReference type="NCBI Taxonomy" id="1690606"/>
    <lineage>
        <taxon>Eukaryota</taxon>
        <taxon>Fungi</taxon>
        <taxon>Dikarya</taxon>
        <taxon>Ascomycota</taxon>
        <taxon>Pezizomycotina</taxon>
        <taxon>Eurotiomycetes</taxon>
        <taxon>Chaetothyriomycetidae</taxon>
        <taxon>Chaetothyriales</taxon>
        <taxon>Herpotrichiellaceae</taxon>
        <taxon>Exophiala</taxon>
    </lineage>
</organism>
<gene>
    <name evidence="2" type="ORF">LTR84_004741</name>
</gene>
<proteinExistence type="predicted"/>
<dbReference type="EMBL" id="JAVRRD010000002">
    <property type="protein sequence ID" value="KAK5062668.1"/>
    <property type="molecule type" value="Genomic_DNA"/>
</dbReference>
<evidence type="ECO:0000313" key="3">
    <source>
        <dbReference type="Proteomes" id="UP001358417"/>
    </source>
</evidence>